<comment type="caution">
    <text evidence="1">The sequence shown here is derived from an EMBL/GenBank/DDBJ whole genome shotgun (WGS) entry which is preliminary data.</text>
</comment>
<evidence type="ECO:0000313" key="2">
    <source>
        <dbReference type="Proteomes" id="UP000474777"/>
    </source>
</evidence>
<gene>
    <name evidence="1" type="ORF">GXP69_13170</name>
</gene>
<name>A0A6B3LYA0_9BACT</name>
<evidence type="ECO:0000313" key="1">
    <source>
        <dbReference type="EMBL" id="NEM98650.1"/>
    </source>
</evidence>
<dbReference type="AlphaFoldDB" id="A0A6B3LYA0"/>
<organism evidence="1 2">
    <name type="scientific">Pontibacter burrus</name>
    <dbReference type="NCBI Taxonomy" id="2704466"/>
    <lineage>
        <taxon>Bacteria</taxon>
        <taxon>Pseudomonadati</taxon>
        <taxon>Bacteroidota</taxon>
        <taxon>Cytophagia</taxon>
        <taxon>Cytophagales</taxon>
        <taxon>Hymenobacteraceae</taxon>
        <taxon>Pontibacter</taxon>
    </lineage>
</organism>
<protein>
    <submittedName>
        <fullName evidence="1">Uncharacterized protein</fullName>
    </submittedName>
</protein>
<dbReference type="EMBL" id="JAAGWD010000005">
    <property type="protein sequence ID" value="NEM98650.1"/>
    <property type="molecule type" value="Genomic_DNA"/>
</dbReference>
<dbReference type="RefSeq" id="WP_163915531.1">
    <property type="nucleotide sequence ID" value="NZ_JAAGWD010000005.1"/>
</dbReference>
<accession>A0A6B3LYA0</accession>
<keyword evidence="2" id="KW-1185">Reference proteome</keyword>
<reference evidence="1 2" key="1">
    <citation type="submission" date="2020-02" db="EMBL/GenBank/DDBJ databases">
        <authorList>
            <person name="Kim M.K."/>
        </authorList>
    </citation>
    <scope>NUCLEOTIDE SEQUENCE [LARGE SCALE GENOMIC DNA]</scope>
    <source>
        <strain evidence="1 2">BT327</strain>
    </source>
</reference>
<sequence length="136" mass="15810">MENITKGAYKSPGKNHGFDFIFEGEIRFGPCFYKIALDGVLIPDRIFGFEFKWDSNSKFLALQEWLTTDYRNGPITALTIIDLNTRKLARISKADGGFIKPLMFEDDKIIFEKEYLAEAKKIEFEINLNNIKNWED</sequence>
<dbReference type="Proteomes" id="UP000474777">
    <property type="component" value="Unassembled WGS sequence"/>
</dbReference>
<proteinExistence type="predicted"/>